<reference evidence="1" key="1">
    <citation type="submission" date="2023-04" db="EMBL/GenBank/DDBJ databases">
        <title>Draft Genome sequencing of Naganishia species isolated from polar environments using Oxford Nanopore Technology.</title>
        <authorList>
            <person name="Leo P."/>
            <person name="Venkateswaran K."/>
        </authorList>
    </citation>
    <scope>NUCLEOTIDE SEQUENCE</scope>
    <source>
        <strain evidence="1">MNA-CCFEE 5261</strain>
    </source>
</reference>
<protein>
    <submittedName>
        <fullName evidence="1">Uncharacterized protein</fullName>
    </submittedName>
</protein>
<dbReference type="EMBL" id="JASBWR010000097">
    <property type="protein sequence ID" value="KAJ9095902.1"/>
    <property type="molecule type" value="Genomic_DNA"/>
</dbReference>
<proteinExistence type="predicted"/>
<name>A0ACC2V9D6_9TREE</name>
<accession>A0ACC2V9D6</accession>
<evidence type="ECO:0000313" key="1">
    <source>
        <dbReference type="EMBL" id="KAJ9095902.1"/>
    </source>
</evidence>
<dbReference type="Proteomes" id="UP001241377">
    <property type="component" value="Unassembled WGS sequence"/>
</dbReference>
<gene>
    <name evidence="1" type="ORF">QFC19_007391</name>
</gene>
<organism evidence="1 2">
    <name type="scientific">Naganishia cerealis</name>
    <dbReference type="NCBI Taxonomy" id="610337"/>
    <lineage>
        <taxon>Eukaryota</taxon>
        <taxon>Fungi</taxon>
        <taxon>Dikarya</taxon>
        <taxon>Basidiomycota</taxon>
        <taxon>Agaricomycotina</taxon>
        <taxon>Tremellomycetes</taxon>
        <taxon>Filobasidiales</taxon>
        <taxon>Filobasidiaceae</taxon>
        <taxon>Naganishia</taxon>
    </lineage>
</organism>
<keyword evidence="2" id="KW-1185">Reference proteome</keyword>
<comment type="caution">
    <text evidence="1">The sequence shown here is derived from an EMBL/GenBank/DDBJ whole genome shotgun (WGS) entry which is preliminary data.</text>
</comment>
<evidence type="ECO:0000313" key="2">
    <source>
        <dbReference type="Proteomes" id="UP001241377"/>
    </source>
</evidence>
<sequence length="399" mass="44582">MTSVIVVDNDLAGCLKEYGQIIDSVNESVLFSESLQPFIKPYTNEIINTSELKTKIVESSSPKNLAQLSDKEFEPAFNLIVYILLQLEGSIEKVVGGNSQVVQNLLDCNPKQAPSLRDRKSIKSTSILSVLNTIFNFIPETSRTRITVLEKILYIYENSSLDFLLMESSIGDNLVQWLAKTGASSDEIKALFWKFITLDKKASLGSLQLIKKFTSQYTLNLEQLHTLIKFALVSEVVDVSFLVNNNVAQAIQANSSDSVVQIFVDYTSGKLLTTVPSGLPLEPIVQKSKILVLAKFLIDNDDKLVFNYSDFPSTLSESPEQFEMLVVNSLKAGVVDGRLSQSDQKFYLTRVNRLILAGHDNSKNWDAVRRILNEWKNALENIDEIVNASRESIVNNNNA</sequence>